<evidence type="ECO:0000256" key="11">
    <source>
        <dbReference type="ARBA" id="ARBA00023303"/>
    </source>
</evidence>
<evidence type="ECO:0000256" key="2">
    <source>
        <dbReference type="ARBA" id="ARBA00006920"/>
    </source>
</evidence>
<dbReference type="RefSeq" id="WP_407884680.1">
    <property type="nucleotide sequence ID" value="NZ_BQXO01000006.1"/>
</dbReference>
<comment type="subcellular location">
    <subcellularLocation>
        <location evidence="1">Membrane</location>
        <topology evidence="1">Multi-pass membrane protein</topology>
    </subcellularLocation>
</comment>
<proteinExistence type="inferred from homology"/>
<evidence type="ECO:0000256" key="5">
    <source>
        <dbReference type="ARBA" id="ARBA00022692"/>
    </source>
</evidence>
<dbReference type="Pfam" id="PF06736">
    <property type="entry name" value="TMEM175"/>
    <property type="match status" value="1"/>
</dbReference>
<evidence type="ECO:0000256" key="6">
    <source>
        <dbReference type="ARBA" id="ARBA00022826"/>
    </source>
</evidence>
<organism evidence="14 15">
    <name type="scientific">Furfurilactobacillus curtus</name>
    <dbReference type="NCBI Taxonomy" id="1746200"/>
    <lineage>
        <taxon>Bacteria</taxon>
        <taxon>Bacillati</taxon>
        <taxon>Bacillota</taxon>
        <taxon>Bacilli</taxon>
        <taxon>Lactobacillales</taxon>
        <taxon>Lactobacillaceae</taxon>
        <taxon>Furfurilactobacillus</taxon>
    </lineage>
</organism>
<keyword evidence="7" id="KW-0630">Potassium</keyword>
<dbReference type="Proteomes" id="UP001628078">
    <property type="component" value="Unassembled WGS sequence"/>
</dbReference>
<evidence type="ECO:0000256" key="3">
    <source>
        <dbReference type="ARBA" id="ARBA00022448"/>
    </source>
</evidence>
<gene>
    <name evidence="14" type="ORF">JCM31185_17780</name>
</gene>
<feature type="transmembrane region" description="Helical" evidence="13">
    <location>
        <begin position="72"/>
        <end position="94"/>
    </location>
</feature>
<comment type="caution">
    <text evidence="14">The sequence shown here is derived from an EMBL/GenBank/DDBJ whole genome shotgun (WGS) entry which is preliminary data.</text>
</comment>
<keyword evidence="9" id="KW-0406">Ion transport</keyword>
<dbReference type="InterPro" id="IPR010617">
    <property type="entry name" value="TMEM175-like"/>
</dbReference>
<evidence type="ECO:0000313" key="15">
    <source>
        <dbReference type="Proteomes" id="UP001628078"/>
    </source>
</evidence>
<feature type="transmembrane region" description="Helical" evidence="13">
    <location>
        <begin position="9"/>
        <end position="28"/>
    </location>
</feature>
<evidence type="ECO:0000256" key="9">
    <source>
        <dbReference type="ARBA" id="ARBA00023065"/>
    </source>
</evidence>
<comment type="similarity">
    <text evidence="2">Belongs to the TMEM175 family.</text>
</comment>
<keyword evidence="6" id="KW-0631">Potassium channel</keyword>
<sequence>MNKSRVEAFIDAIIAIVLTVLILEIHVPNKPSLQVFFSEWRMAFSYLMTFILVMFSWYVQHGMFLTIKRVKLPGFIGISIWLFFLSFLPVTTSFVGRFPQYWGAELVYIVENIIWLLSAQLMAYLLSRDNQDVPGLAAFTQRQGGRYMLIGNGLWDIIAIAGIFVLPEIGVLTPIATVVVQIIADRLHRRRLARLG</sequence>
<evidence type="ECO:0000256" key="7">
    <source>
        <dbReference type="ARBA" id="ARBA00022958"/>
    </source>
</evidence>
<evidence type="ECO:0000256" key="1">
    <source>
        <dbReference type="ARBA" id="ARBA00004141"/>
    </source>
</evidence>
<evidence type="ECO:0000256" key="10">
    <source>
        <dbReference type="ARBA" id="ARBA00023136"/>
    </source>
</evidence>
<evidence type="ECO:0000256" key="13">
    <source>
        <dbReference type="SAM" id="Phobius"/>
    </source>
</evidence>
<keyword evidence="8 13" id="KW-1133">Transmembrane helix</keyword>
<comment type="catalytic activity">
    <reaction evidence="12">
        <text>K(+)(in) = K(+)(out)</text>
        <dbReference type="Rhea" id="RHEA:29463"/>
        <dbReference type="ChEBI" id="CHEBI:29103"/>
    </reaction>
</comment>
<name>A0ABQ5JTF4_9LACO</name>
<evidence type="ECO:0000256" key="8">
    <source>
        <dbReference type="ARBA" id="ARBA00022989"/>
    </source>
</evidence>
<keyword evidence="3" id="KW-0813">Transport</keyword>
<accession>A0ABQ5JTF4</accession>
<reference evidence="14 15" key="1">
    <citation type="submission" date="2022-03" db="EMBL/GenBank/DDBJ databases">
        <title>Draft genome sequence of Furfurilactobacillus curtus JCM 31185.</title>
        <authorList>
            <person name="Suzuki S."/>
            <person name="Endo A."/>
            <person name="Kajikawa A."/>
        </authorList>
    </citation>
    <scope>NUCLEOTIDE SEQUENCE [LARGE SCALE GENOMIC DNA]</scope>
    <source>
        <strain evidence="14 15">JCM 31185</strain>
    </source>
</reference>
<evidence type="ECO:0000256" key="4">
    <source>
        <dbReference type="ARBA" id="ARBA00022538"/>
    </source>
</evidence>
<evidence type="ECO:0000256" key="12">
    <source>
        <dbReference type="ARBA" id="ARBA00034430"/>
    </source>
</evidence>
<keyword evidence="11" id="KW-0407">Ion channel</keyword>
<dbReference type="EMBL" id="BQXO01000006">
    <property type="protein sequence ID" value="GKT06491.1"/>
    <property type="molecule type" value="Genomic_DNA"/>
</dbReference>
<keyword evidence="4" id="KW-0633">Potassium transport</keyword>
<evidence type="ECO:0000313" key="14">
    <source>
        <dbReference type="EMBL" id="GKT06491.1"/>
    </source>
</evidence>
<keyword evidence="15" id="KW-1185">Reference proteome</keyword>
<protein>
    <submittedName>
        <fullName evidence="14">Membrane protein</fullName>
    </submittedName>
</protein>
<keyword evidence="10 13" id="KW-0472">Membrane</keyword>
<feature type="transmembrane region" description="Helical" evidence="13">
    <location>
        <begin position="40"/>
        <end position="60"/>
    </location>
</feature>
<keyword evidence="5 13" id="KW-0812">Transmembrane</keyword>